<feature type="region of interest" description="Disordered" evidence="2">
    <location>
        <begin position="1165"/>
        <end position="1422"/>
    </location>
</feature>
<feature type="compositionally biased region" description="Low complexity" evidence="2">
    <location>
        <begin position="1252"/>
        <end position="1264"/>
    </location>
</feature>
<feature type="compositionally biased region" description="Basic and acidic residues" evidence="2">
    <location>
        <begin position="1025"/>
        <end position="1034"/>
    </location>
</feature>
<dbReference type="OrthoDB" id="10362949at2759"/>
<feature type="coiled-coil region" evidence="1">
    <location>
        <begin position="336"/>
        <end position="377"/>
    </location>
</feature>
<accession>A0A9N9Q8R1</accession>
<feature type="coiled-coil region" evidence="1">
    <location>
        <begin position="280"/>
        <end position="307"/>
    </location>
</feature>
<evidence type="ECO:0000313" key="4">
    <source>
        <dbReference type="Proteomes" id="UP000701801"/>
    </source>
</evidence>
<protein>
    <submittedName>
        <fullName evidence="3">Uncharacterized protein</fullName>
    </submittedName>
</protein>
<feature type="compositionally biased region" description="Polar residues" evidence="2">
    <location>
        <begin position="1"/>
        <end position="12"/>
    </location>
</feature>
<feature type="region of interest" description="Disordered" evidence="2">
    <location>
        <begin position="1"/>
        <end position="28"/>
    </location>
</feature>
<evidence type="ECO:0000256" key="2">
    <source>
        <dbReference type="SAM" id="MobiDB-lite"/>
    </source>
</evidence>
<dbReference type="EMBL" id="CAJVRM010000241">
    <property type="protein sequence ID" value="CAG8978136.1"/>
    <property type="molecule type" value="Genomic_DNA"/>
</dbReference>
<gene>
    <name evidence="3" type="ORF">HYALB_00013019</name>
</gene>
<keyword evidence="1" id="KW-0175">Coiled coil</keyword>
<dbReference type="Proteomes" id="UP000701801">
    <property type="component" value="Unassembled WGS sequence"/>
</dbReference>
<feature type="region of interest" description="Disordered" evidence="2">
    <location>
        <begin position="123"/>
        <end position="166"/>
    </location>
</feature>
<feature type="compositionally biased region" description="Polar residues" evidence="2">
    <location>
        <begin position="1212"/>
        <end position="1222"/>
    </location>
</feature>
<evidence type="ECO:0000256" key="1">
    <source>
        <dbReference type="SAM" id="Coils"/>
    </source>
</evidence>
<name>A0A9N9Q8R1_9HELO</name>
<feature type="region of interest" description="Disordered" evidence="2">
    <location>
        <begin position="181"/>
        <end position="207"/>
    </location>
</feature>
<evidence type="ECO:0000313" key="3">
    <source>
        <dbReference type="EMBL" id="CAG8978136.1"/>
    </source>
</evidence>
<feature type="region of interest" description="Disordered" evidence="2">
    <location>
        <begin position="992"/>
        <end position="1081"/>
    </location>
</feature>
<feature type="compositionally biased region" description="Polar residues" evidence="2">
    <location>
        <begin position="182"/>
        <end position="207"/>
    </location>
</feature>
<feature type="compositionally biased region" description="Basic and acidic residues" evidence="2">
    <location>
        <begin position="1177"/>
        <end position="1210"/>
    </location>
</feature>
<keyword evidence="4" id="KW-1185">Reference proteome</keyword>
<feature type="compositionally biased region" description="Basic and acidic residues" evidence="2">
    <location>
        <begin position="123"/>
        <end position="139"/>
    </location>
</feature>
<organism evidence="3 4">
    <name type="scientific">Hymenoscyphus albidus</name>
    <dbReference type="NCBI Taxonomy" id="595503"/>
    <lineage>
        <taxon>Eukaryota</taxon>
        <taxon>Fungi</taxon>
        <taxon>Dikarya</taxon>
        <taxon>Ascomycota</taxon>
        <taxon>Pezizomycotina</taxon>
        <taxon>Leotiomycetes</taxon>
        <taxon>Helotiales</taxon>
        <taxon>Helotiaceae</taxon>
        <taxon>Hymenoscyphus</taxon>
    </lineage>
</organism>
<feature type="compositionally biased region" description="Acidic residues" evidence="2">
    <location>
        <begin position="1234"/>
        <end position="1245"/>
    </location>
</feature>
<feature type="compositionally biased region" description="Polar residues" evidence="2">
    <location>
        <begin position="1051"/>
        <end position="1072"/>
    </location>
</feature>
<reference evidence="3" key="1">
    <citation type="submission" date="2021-07" db="EMBL/GenBank/DDBJ databases">
        <authorList>
            <person name="Durling M."/>
        </authorList>
    </citation>
    <scope>NUCLEOTIDE SEQUENCE</scope>
</reference>
<feature type="region of interest" description="Disordered" evidence="2">
    <location>
        <begin position="1124"/>
        <end position="1145"/>
    </location>
</feature>
<proteinExistence type="predicted"/>
<feature type="compositionally biased region" description="Basic and acidic residues" evidence="2">
    <location>
        <begin position="1129"/>
        <end position="1144"/>
    </location>
</feature>
<feature type="coiled-coil region" evidence="1">
    <location>
        <begin position="588"/>
        <end position="615"/>
    </location>
</feature>
<sequence>MGASVASETCDTSAGGDSKYPTDSCIDYNPDVISTTTPKRSKTQAPTNGFLTIPSEQSLAQAFGQIFQSQNQTYATLQESYQSLQKSHETLEKNLAAFHKARRIELETFESKLNKLNQLGREYKAESQRKEEENRKLGDELLNLRGTLSRSEGGSERGRRRDADQYTTAIRAAQDEIERLKNQNQESSSALSTLQESFEQNKNEGLSETQKTLAAFRKVEGENDKTKLSLRRVQVLLEELSEKESRSVSAETEMTNKIQCLQNELQLSRGDAERSVANAVSTLSSKVRELEQELGRARVENEEKSKKISILNVAQRSRQRWKARHDKKVIAMTSLKEKHTNDIDALAAAALKATEEAEDAKGKSEEATQEASKAKMECEKAIFQAVMQAKAETETAVQKSVLEIRLEAEADAKSEMEKMALEHQQSLEDAVVANILKTKILLQEKDEGWEHDLDHKIWEAKEKATKEKEEDLRERLDSYKYQIEWAERNYSDLVKSWTEYEQIWTQKLLKANEAKEAAILAVKREQSGFRKARAEYELNASAEKERALETGLESHEKFLQDSQSQSDPAYQKLLDSFTKEKEEYVSSLAAKSLELEKIQSELLALKNKLQKLQENPQALLSNTKGTQETQKIFEQIKSAALEICGKISLLLHKEAGEVRLSHHICDTRVGLPSANFEMLKDIIGDNKLIKVDFTGNKVTLGLEDIRNEEVARTARRESLDVTRSMISRLAQISKSSVALLAEKDAKIAEWNDKFNKQVASARQVVNAVQETARSILTETEIPGINGSKVKDVVAMLNSIKKEVEARNETIASLVRWDDQMLRENSNSAQERDTVPELQREIESNANFTATLSTRESELETVTNSFRELQEKYDYVKEALEVSSPELRNFLPLSANRRKIYFQKAKTAKLSSELAIKVNKRANLNRALETQKTGNNRLSAEYWSQKALLNEATKNLNERSITKDELAGQNKQLVKTVSHLHAQLWKRTFFNEEESHAEAGPPLNASGNMETSVANDSNHEDDLDPSQERITESNGEKNPMNIELSGTIARPQEQSTQFRGISSDPGSNINQEQPALPPHHEEGINMESRRNEAPSFAEASQDRNAAAKTMPRLYNAYITSVVMEEVEEDSPSRDQTRGSEADIAKQHQPSPIVILWHSWQLRSIPRQQPSMSTSNLEVDDRAPEVEARRSVREGPNQKDSQREQVRNHDSQESTDNNAESSKATCPAFHQSPVAEQDEDVPEETVDQDLTAKAASALELAESLSAPDRSTEPEYIVIGSSPEPDLASESEDSTLSSAPSPPPSKTKEPENPSPMSRTRGKPTPNLNVKYLSDREKHKNTPDEGRSSASKKSREADERVREAPISPSMTMQRSKRRKVDEQRPSRPPATRKRRRSSNESPANRVKQRKRNVKPRSRLIEEIEHF</sequence>
<feature type="compositionally biased region" description="Basic and acidic residues" evidence="2">
    <location>
        <begin position="1329"/>
        <end position="1359"/>
    </location>
</feature>
<comment type="caution">
    <text evidence="3">The sequence shown here is derived from an EMBL/GenBank/DDBJ whole genome shotgun (WGS) entry which is preliminary data.</text>
</comment>
<feature type="compositionally biased region" description="Basic and acidic residues" evidence="2">
    <location>
        <begin position="153"/>
        <end position="164"/>
    </location>
</feature>
<feature type="coiled-coil region" evidence="1">
    <location>
        <begin position="223"/>
        <end position="253"/>
    </location>
</feature>
<feature type="compositionally biased region" description="Polar residues" evidence="2">
    <location>
        <begin position="1165"/>
        <end position="1175"/>
    </location>
</feature>
<feature type="compositionally biased region" description="Polar residues" evidence="2">
    <location>
        <begin position="1004"/>
        <end position="1015"/>
    </location>
</feature>
<feature type="compositionally biased region" description="Basic residues" evidence="2">
    <location>
        <begin position="1402"/>
        <end position="1413"/>
    </location>
</feature>